<feature type="region of interest" description="Disordered" evidence="1">
    <location>
        <begin position="32"/>
        <end position="99"/>
    </location>
</feature>
<dbReference type="PROSITE" id="PS51257">
    <property type="entry name" value="PROKAR_LIPOPROTEIN"/>
    <property type="match status" value="1"/>
</dbReference>
<dbReference type="InterPro" id="IPR018392">
    <property type="entry name" value="LysM"/>
</dbReference>
<reference evidence="4 5" key="1">
    <citation type="submission" date="2020-07" db="EMBL/GenBank/DDBJ databases">
        <title>Roseicoccus Jingziensis gen. nov., sp. nov., isolated from coastal seawater.</title>
        <authorList>
            <person name="Feng X."/>
        </authorList>
    </citation>
    <scope>NUCLEOTIDE SEQUENCE [LARGE SCALE GENOMIC DNA]</scope>
    <source>
        <strain evidence="4 5">N1E253</strain>
    </source>
</reference>
<gene>
    <name evidence="4" type="ORF">HW115_00360</name>
</gene>
<dbReference type="EMBL" id="JACBAZ010000001">
    <property type="protein sequence ID" value="NWK54046.1"/>
    <property type="molecule type" value="Genomic_DNA"/>
</dbReference>
<feature type="domain" description="LysM" evidence="3">
    <location>
        <begin position="98"/>
        <end position="141"/>
    </location>
</feature>
<feature type="compositionally biased region" description="Pro residues" evidence="1">
    <location>
        <begin position="65"/>
        <end position="81"/>
    </location>
</feature>
<dbReference type="SUPFAM" id="SSF54106">
    <property type="entry name" value="LysM domain"/>
    <property type="match status" value="1"/>
</dbReference>
<organism evidence="4 5">
    <name type="scientific">Oceaniferula marina</name>
    <dbReference type="NCBI Taxonomy" id="2748318"/>
    <lineage>
        <taxon>Bacteria</taxon>
        <taxon>Pseudomonadati</taxon>
        <taxon>Verrucomicrobiota</taxon>
        <taxon>Verrucomicrobiia</taxon>
        <taxon>Verrucomicrobiales</taxon>
        <taxon>Verrucomicrobiaceae</taxon>
        <taxon>Oceaniferula</taxon>
    </lineage>
</organism>
<keyword evidence="2" id="KW-0732">Signal</keyword>
<dbReference type="PANTHER" id="PTHR33734">
    <property type="entry name" value="LYSM DOMAIN-CONTAINING GPI-ANCHORED PROTEIN 2"/>
    <property type="match status" value="1"/>
</dbReference>
<name>A0A851G9E6_9BACT</name>
<feature type="signal peptide" evidence="2">
    <location>
        <begin position="1"/>
        <end position="22"/>
    </location>
</feature>
<feature type="compositionally biased region" description="Polar residues" evidence="1">
    <location>
        <begin position="35"/>
        <end position="45"/>
    </location>
</feature>
<keyword evidence="5" id="KW-1185">Reference proteome</keyword>
<proteinExistence type="predicted"/>
<evidence type="ECO:0000259" key="3">
    <source>
        <dbReference type="PROSITE" id="PS51782"/>
    </source>
</evidence>
<evidence type="ECO:0000256" key="1">
    <source>
        <dbReference type="SAM" id="MobiDB-lite"/>
    </source>
</evidence>
<accession>A0A851G9E6</accession>
<evidence type="ECO:0000256" key="2">
    <source>
        <dbReference type="SAM" id="SignalP"/>
    </source>
</evidence>
<dbReference type="CDD" id="cd00118">
    <property type="entry name" value="LysM"/>
    <property type="match status" value="1"/>
</dbReference>
<evidence type="ECO:0000313" key="4">
    <source>
        <dbReference type="EMBL" id="NWK54046.1"/>
    </source>
</evidence>
<dbReference type="AlphaFoldDB" id="A0A851G9E6"/>
<sequence>MKTTTTITITAGLACLAFSACGTNDPEYKAWKEQQAAQSSGNQYGVPQAGGESGVYTPSGAAPYQPLPGVNPAPSPQPPLGSDPATAAAPAAPTGPTTAHKVVAGDSLWALAKKYGTSVESIQAANGMNDNTIRIGQTLNIPSGQ</sequence>
<dbReference type="RefSeq" id="WP_178930594.1">
    <property type="nucleotide sequence ID" value="NZ_JACBAZ010000001.1"/>
</dbReference>
<dbReference type="SMART" id="SM00257">
    <property type="entry name" value="LysM"/>
    <property type="match status" value="1"/>
</dbReference>
<dbReference type="PROSITE" id="PS51782">
    <property type="entry name" value="LYSM"/>
    <property type="match status" value="1"/>
</dbReference>
<comment type="caution">
    <text evidence="4">The sequence shown here is derived from an EMBL/GenBank/DDBJ whole genome shotgun (WGS) entry which is preliminary data.</text>
</comment>
<dbReference type="InterPro" id="IPR036779">
    <property type="entry name" value="LysM_dom_sf"/>
</dbReference>
<dbReference type="PANTHER" id="PTHR33734:SF22">
    <property type="entry name" value="MEMBRANE-BOUND LYTIC MUREIN TRANSGLYCOSYLASE D"/>
    <property type="match status" value="1"/>
</dbReference>
<dbReference type="Proteomes" id="UP000557872">
    <property type="component" value="Unassembled WGS sequence"/>
</dbReference>
<feature type="chain" id="PRO_5032296366" evidence="2">
    <location>
        <begin position="23"/>
        <end position="145"/>
    </location>
</feature>
<protein>
    <submittedName>
        <fullName evidence="4">LysM peptidoglycan-binding domain-containing protein</fullName>
    </submittedName>
</protein>
<dbReference type="Gene3D" id="3.10.350.10">
    <property type="entry name" value="LysM domain"/>
    <property type="match status" value="1"/>
</dbReference>
<evidence type="ECO:0000313" key="5">
    <source>
        <dbReference type="Proteomes" id="UP000557872"/>
    </source>
</evidence>
<dbReference type="Pfam" id="PF01476">
    <property type="entry name" value="LysM"/>
    <property type="match status" value="1"/>
</dbReference>
<feature type="compositionally biased region" description="Low complexity" evidence="1">
    <location>
        <begin position="84"/>
        <end position="99"/>
    </location>
</feature>